<reference evidence="2 3" key="1">
    <citation type="submission" date="2015-12" db="EMBL/GenBank/DDBJ databases">
        <title>Complete genome sequence of Pseudoalteromonas rubra SCSIO 6842, harboring a conjugative plasmid.</title>
        <authorList>
            <person name="Li B."/>
            <person name="Wang X."/>
        </authorList>
    </citation>
    <scope>NUCLEOTIDE SEQUENCE [LARGE SCALE GENOMIC DNA]</scope>
    <source>
        <strain evidence="2 3">SCSIO 6842</strain>
    </source>
</reference>
<dbReference type="AlphaFoldDB" id="A0A0U3GM25"/>
<name>A0A0U3GM25_9GAMM</name>
<accession>A0A0U3GM25</accession>
<dbReference type="KEGG" id="prr:AT705_23780"/>
<sequence>MKKKILILFTCMLASANASAKYITHLNSDGVEITRFFTHKNGAVSLYISGSVDNVDKCTSTFRVYIPHDLPGKDVMVSSALTAFASGKKVGFHGSGCSTTTFWGGATDVPVVDNMWIIK</sequence>
<proteinExistence type="predicted"/>
<dbReference type="Proteomes" id="UP000069015">
    <property type="component" value="Chromosome 2"/>
</dbReference>
<evidence type="ECO:0000313" key="3">
    <source>
        <dbReference type="Proteomes" id="UP000069015"/>
    </source>
</evidence>
<dbReference type="RefSeq" id="WP_058798791.1">
    <property type="nucleotide sequence ID" value="NZ_CP013612.1"/>
</dbReference>
<organism evidence="2 3">
    <name type="scientific">Pseudoalteromonas rubra</name>
    <dbReference type="NCBI Taxonomy" id="43658"/>
    <lineage>
        <taxon>Bacteria</taxon>
        <taxon>Pseudomonadati</taxon>
        <taxon>Pseudomonadota</taxon>
        <taxon>Gammaproteobacteria</taxon>
        <taxon>Alteromonadales</taxon>
        <taxon>Pseudoalteromonadaceae</taxon>
        <taxon>Pseudoalteromonas</taxon>
    </lineage>
</organism>
<keyword evidence="1" id="KW-0732">Signal</keyword>
<gene>
    <name evidence="2" type="ORF">AT705_23780</name>
</gene>
<evidence type="ECO:0000256" key="1">
    <source>
        <dbReference type="SAM" id="SignalP"/>
    </source>
</evidence>
<evidence type="ECO:0000313" key="2">
    <source>
        <dbReference type="EMBL" id="ALU45946.1"/>
    </source>
</evidence>
<protein>
    <submittedName>
        <fullName evidence="2">Uncharacterized protein</fullName>
    </submittedName>
</protein>
<feature type="chain" id="PRO_5006839021" evidence="1">
    <location>
        <begin position="21"/>
        <end position="119"/>
    </location>
</feature>
<dbReference type="EMBL" id="CP013612">
    <property type="protein sequence ID" value="ALU45946.1"/>
    <property type="molecule type" value="Genomic_DNA"/>
</dbReference>
<feature type="signal peptide" evidence="1">
    <location>
        <begin position="1"/>
        <end position="20"/>
    </location>
</feature>